<feature type="transmembrane region" description="Helical" evidence="1">
    <location>
        <begin position="63"/>
        <end position="81"/>
    </location>
</feature>
<proteinExistence type="predicted"/>
<keyword evidence="1" id="KW-0812">Transmembrane</keyword>
<feature type="transmembrane region" description="Helical" evidence="1">
    <location>
        <begin position="93"/>
        <end position="115"/>
    </location>
</feature>
<accession>A0A239LQB2</accession>
<dbReference type="OrthoDB" id="288267at2"/>
<dbReference type="EMBL" id="FZOT01000025">
    <property type="protein sequence ID" value="SNT32651.1"/>
    <property type="molecule type" value="Genomic_DNA"/>
</dbReference>
<keyword evidence="3" id="KW-1185">Reference proteome</keyword>
<feature type="transmembrane region" description="Helical" evidence="1">
    <location>
        <begin position="135"/>
        <end position="155"/>
    </location>
</feature>
<evidence type="ECO:0000313" key="2">
    <source>
        <dbReference type="EMBL" id="SNT32651.1"/>
    </source>
</evidence>
<keyword evidence="1" id="KW-1133">Transmembrane helix</keyword>
<organism evidence="2 3">
    <name type="scientific">Noviherbaspirillum humi</name>
    <dbReference type="NCBI Taxonomy" id="1688639"/>
    <lineage>
        <taxon>Bacteria</taxon>
        <taxon>Pseudomonadati</taxon>
        <taxon>Pseudomonadota</taxon>
        <taxon>Betaproteobacteria</taxon>
        <taxon>Burkholderiales</taxon>
        <taxon>Oxalobacteraceae</taxon>
        <taxon>Noviherbaspirillum</taxon>
    </lineage>
</organism>
<sequence length="159" mass="16653">MQLGKTVTARSLVTGTLAGMATALATAMNGKREAGSYAAPLNATSHILWGDEAARHDDVSMKYTASGFLLNHAAAIMWAAIYEKWFAGRRGGVLKGGSAMTPALGAALVSAGAYVTDYHLVPKRFTPGYEYHLSGKSMALIYGALALGLVASTLLTDRD</sequence>
<dbReference type="AlphaFoldDB" id="A0A239LQB2"/>
<dbReference type="RefSeq" id="WP_089401578.1">
    <property type="nucleotide sequence ID" value="NZ_FZOT01000025.1"/>
</dbReference>
<gene>
    <name evidence="2" type="ORF">SAMN06265795_12536</name>
</gene>
<protein>
    <submittedName>
        <fullName evidence="2">Uncharacterized protein</fullName>
    </submittedName>
</protein>
<keyword evidence="1" id="KW-0472">Membrane</keyword>
<reference evidence="2 3" key="1">
    <citation type="submission" date="2017-06" db="EMBL/GenBank/DDBJ databases">
        <authorList>
            <person name="Kim H.J."/>
            <person name="Triplett B.A."/>
        </authorList>
    </citation>
    <scope>NUCLEOTIDE SEQUENCE [LARGE SCALE GENOMIC DNA]</scope>
    <source>
        <strain evidence="2 3">U15</strain>
    </source>
</reference>
<name>A0A239LQB2_9BURK</name>
<dbReference type="Proteomes" id="UP000198284">
    <property type="component" value="Unassembled WGS sequence"/>
</dbReference>
<evidence type="ECO:0000313" key="3">
    <source>
        <dbReference type="Proteomes" id="UP000198284"/>
    </source>
</evidence>
<evidence type="ECO:0000256" key="1">
    <source>
        <dbReference type="SAM" id="Phobius"/>
    </source>
</evidence>